<sequence>MVIFFEVLLVLATLAIVWFGLYTLYRLINDES</sequence>
<keyword evidence="1" id="KW-0472">Membrane</keyword>
<keyword evidence="1" id="KW-0812">Transmembrane</keyword>
<gene>
    <name evidence="2" type="ORF">LX13_000910</name>
</gene>
<organism evidence="2 3">
    <name type="scientific">Williamsia maris</name>
    <dbReference type="NCBI Taxonomy" id="72806"/>
    <lineage>
        <taxon>Bacteria</taxon>
        <taxon>Bacillati</taxon>
        <taxon>Actinomycetota</taxon>
        <taxon>Actinomycetes</taxon>
        <taxon>Mycobacteriales</taxon>
        <taxon>Nocardiaceae</taxon>
        <taxon>Williamsia</taxon>
    </lineage>
</organism>
<evidence type="ECO:0000256" key="1">
    <source>
        <dbReference type="SAM" id="Phobius"/>
    </source>
</evidence>
<dbReference type="EMBL" id="JAMTCJ010000001">
    <property type="protein sequence ID" value="MCP2175103.1"/>
    <property type="molecule type" value="Genomic_DNA"/>
</dbReference>
<comment type="caution">
    <text evidence="2">The sequence shown here is derived from an EMBL/GenBank/DDBJ whole genome shotgun (WGS) entry which is preliminary data.</text>
</comment>
<dbReference type="Proteomes" id="UP001206895">
    <property type="component" value="Unassembled WGS sequence"/>
</dbReference>
<keyword evidence="1" id="KW-1133">Transmembrane helix</keyword>
<evidence type="ECO:0000313" key="3">
    <source>
        <dbReference type="Proteomes" id="UP001206895"/>
    </source>
</evidence>
<feature type="transmembrane region" description="Helical" evidence="1">
    <location>
        <begin position="7"/>
        <end position="28"/>
    </location>
</feature>
<accession>A0ABT1HA15</accession>
<evidence type="ECO:0000313" key="2">
    <source>
        <dbReference type="EMBL" id="MCP2175103.1"/>
    </source>
</evidence>
<reference evidence="2 3" key="1">
    <citation type="submission" date="2022-06" db="EMBL/GenBank/DDBJ databases">
        <title>Genomic Encyclopedia of Archaeal and Bacterial Type Strains, Phase II (KMG-II): from individual species to whole genera.</title>
        <authorList>
            <person name="Goeker M."/>
        </authorList>
    </citation>
    <scope>NUCLEOTIDE SEQUENCE [LARGE SCALE GENOMIC DNA]</scope>
    <source>
        <strain evidence="2 3">DSM 44693</strain>
    </source>
</reference>
<protein>
    <submittedName>
        <fullName evidence="2">Uncharacterized protein</fullName>
    </submittedName>
</protein>
<keyword evidence="3" id="KW-1185">Reference proteome</keyword>
<proteinExistence type="predicted"/>
<name>A0ABT1HA15_9NOCA</name>